<feature type="region of interest" description="Disordered" evidence="2">
    <location>
        <begin position="1"/>
        <end position="22"/>
    </location>
</feature>
<evidence type="ECO:0000256" key="2">
    <source>
        <dbReference type="SAM" id="MobiDB-lite"/>
    </source>
</evidence>
<comment type="caution">
    <text evidence="4">The sequence shown here is derived from an EMBL/GenBank/DDBJ whole genome shotgun (WGS) entry which is preliminary data.</text>
</comment>
<dbReference type="AlphaFoldDB" id="A0A8T3DC49"/>
<accession>A0A8T3DC49</accession>
<feature type="coiled-coil region" evidence="1">
    <location>
        <begin position="235"/>
        <end position="262"/>
    </location>
</feature>
<gene>
    <name evidence="4" type="ORF">AGOR_G00120130</name>
</gene>
<feature type="domain" description="MAP3K HisK-N-like globin" evidence="3">
    <location>
        <begin position="28"/>
        <end position="164"/>
    </location>
</feature>
<keyword evidence="5" id="KW-1185">Reference proteome</keyword>
<dbReference type="OrthoDB" id="8913410at2759"/>
<name>A0A8T3DC49_9TELE</name>
<dbReference type="Pfam" id="PF20302">
    <property type="entry name" value="HisK-N-like"/>
    <property type="match status" value="1"/>
</dbReference>
<reference evidence="4" key="1">
    <citation type="submission" date="2021-01" db="EMBL/GenBank/DDBJ databases">
        <authorList>
            <person name="Zahm M."/>
            <person name="Roques C."/>
            <person name="Cabau C."/>
            <person name="Klopp C."/>
            <person name="Donnadieu C."/>
            <person name="Jouanno E."/>
            <person name="Lampietro C."/>
            <person name="Louis A."/>
            <person name="Herpin A."/>
            <person name="Echchiki A."/>
            <person name="Berthelot C."/>
            <person name="Parey E."/>
            <person name="Roest-Crollius H."/>
            <person name="Braasch I."/>
            <person name="Postlethwait J."/>
            <person name="Bobe J."/>
            <person name="Montfort J."/>
            <person name="Bouchez O."/>
            <person name="Begum T."/>
            <person name="Mejri S."/>
            <person name="Adams A."/>
            <person name="Chen W.-J."/>
            <person name="Guiguen Y."/>
        </authorList>
    </citation>
    <scope>NUCLEOTIDE SEQUENCE</scope>
    <source>
        <tissue evidence="4">Blood</tissue>
    </source>
</reference>
<protein>
    <recommendedName>
        <fullName evidence="3">MAP3K HisK-N-like globin domain-containing protein</fullName>
    </recommendedName>
</protein>
<dbReference type="InterPro" id="IPR046873">
    <property type="entry name" value="HisK-N-like"/>
</dbReference>
<evidence type="ECO:0000259" key="3">
    <source>
        <dbReference type="Pfam" id="PF20302"/>
    </source>
</evidence>
<dbReference type="EMBL" id="JAERUA010000010">
    <property type="protein sequence ID" value="KAI1894863.1"/>
    <property type="molecule type" value="Genomic_DNA"/>
</dbReference>
<evidence type="ECO:0000256" key="1">
    <source>
        <dbReference type="SAM" id="Coils"/>
    </source>
</evidence>
<evidence type="ECO:0000313" key="5">
    <source>
        <dbReference type="Proteomes" id="UP000829720"/>
    </source>
</evidence>
<dbReference type="Proteomes" id="UP000829720">
    <property type="component" value="Unassembled WGS sequence"/>
</dbReference>
<sequence length="380" mass="42666">MVVLDRVPEDPSLEMSSPSSTGENLGLFLLRKDSERRATLHRVLTEYINTVVSNIQETLPQCFPSQQQEGPSLSAEHIVELIGCLGENIRSPDRKNLTNCLLKLRSTLHAAAVPLNSLQAVLFSFQDAVKKVLKQQQVKPHWMFALDNLLRQAVQEAITVLLPELEVQLQSSFDAEILEDKEELPEEAEDYGRTDSPAETVAAQEAVTSGVSTVSSGFLSDFQPDGSPQVLAQRLLSMRQETRRLLTQLSEKEEEYQELLRDSMLKKVEEISALKVTKASAPIDIPASSHQHEKKDPETLAMVRWLEAIPVDEDTIDRLLLHRFNLQNLLYIASRDDLKYCGIRGGMLCRIWAKIKSAREVHNGSRAHGPLDDIQEDTVL</sequence>
<proteinExistence type="predicted"/>
<keyword evidence="1" id="KW-0175">Coiled coil</keyword>
<evidence type="ECO:0000313" key="4">
    <source>
        <dbReference type="EMBL" id="KAI1894863.1"/>
    </source>
</evidence>
<organism evidence="4 5">
    <name type="scientific">Albula goreensis</name>
    <dbReference type="NCBI Taxonomy" id="1534307"/>
    <lineage>
        <taxon>Eukaryota</taxon>
        <taxon>Metazoa</taxon>
        <taxon>Chordata</taxon>
        <taxon>Craniata</taxon>
        <taxon>Vertebrata</taxon>
        <taxon>Euteleostomi</taxon>
        <taxon>Actinopterygii</taxon>
        <taxon>Neopterygii</taxon>
        <taxon>Teleostei</taxon>
        <taxon>Albuliformes</taxon>
        <taxon>Albulidae</taxon>
        <taxon>Albula</taxon>
    </lineage>
</organism>